<reference evidence="7 8" key="1">
    <citation type="journal article" date="2015" name="Genome Biol. Evol.">
        <title>Phylogenomic analyses indicate that early fungi evolved digesting cell walls of algal ancestors of land plants.</title>
        <authorList>
            <person name="Chang Y."/>
            <person name="Wang S."/>
            <person name="Sekimoto S."/>
            <person name="Aerts A.L."/>
            <person name="Choi C."/>
            <person name="Clum A."/>
            <person name="LaButti K.M."/>
            <person name="Lindquist E.A."/>
            <person name="Yee Ngan C."/>
            <person name="Ohm R.A."/>
            <person name="Salamov A.A."/>
            <person name="Grigoriev I.V."/>
            <person name="Spatafora J.W."/>
            <person name="Berbee M.L."/>
        </authorList>
    </citation>
    <scope>NUCLEOTIDE SEQUENCE [LARGE SCALE GENOMIC DNA]</scope>
    <source>
        <strain evidence="7 8">NRRL 1564</strain>
    </source>
</reference>
<dbReference type="GO" id="GO:0005737">
    <property type="term" value="C:cytoplasm"/>
    <property type="evidence" value="ECO:0007669"/>
    <property type="project" value="UniProtKB-ARBA"/>
</dbReference>
<protein>
    <recommendedName>
        <fullName evidence="6">J domain-containing protein</fullName>
    </recommendedName>
</protein>
<dbReference type="PROSITE" id="PS00636">
    <property type="entry name" value="DNAJ_1"/>
    <property type="match status" value="1"/>
</dbReference>
<evidence type="ECO:0000256" key="4">
    <source>
        <dbReference type="ARBA" id="ARBA00023186"/>
    </source>
</evidence>
<proteinExistence type="predicted"/>
<feature type="domain" description="J" evidence="6">
    <location>
        <begin position="24"/>
        <end position="89"/>
    </location>
</feature>
<keyword evidence="2" id="KW-0472">Membrane</keyword>
<keyword evidence="4" id="KW-0143">Chaperone</keyword>
<dbReference type="PROSITE" id="PS50076">
    <property type="entry name" value="DNAJ_2"/>
    <property type="match status" value="1"/>
</dbReference>
<evidence type="ECO:0000313" key="8">
    <source>
        <dbReference type="Proteomes" id="UP000242474"/>
    </source>
</evidence>
<comment type="subcellular location">
    <subcellularLocation>
        <location evidence="1">Membrane</location>
        <topology evidence="1">Lipid-anchor</topology>
    </subcellularLocation>
</comment>
<evidence type="ECO:0000259" key="6">
    <source>
        <dbReference type="PROSITE" id="PS50076"/>
    </source>
</evidence>
<name>A0A2G5BBG2_COERN</name>
<dbReference type="InterPro" id="IPR036869">
    <property type="entry name" value="J_dom_sf"/>
</dbReference>
<dbReference type="InterPro" id="IPR018253">
    <property type="entry name" value="DnaJ_domain_CS"/>
</dbReference>
<dbReference type="InterPro" id="IPR051434">
    <property type="entry name" value="DnaJ_C_subfamily_member5"/>
</dbReference>
<dbReference type="PRINTS" id="PR00625">
    <property type="entry name" value="JDOMAIN"/>
</dbReference>
<dbReference type="Proteomes" id="UP000242474">
    <property type="component" value="Unassembled WGS sequence"/>
</dbReference>
<evidence type="ECO:0000256" key="5">
    <source>
        <dbReference type="ARBA" id="ARBA00023288"/>
    </source>
</evidence>
<keyword evidence="5" id="KW-0449">Lipoprotein</keyword>
<dbReference type="STRING" id="763665.A0A2G5BBG2"/>
<sequence>MSNYDGASERTLNAEGRTSTDTTGLYNLLGVDYCATQAELKRAYRRLALQHHPDRNHGSTGSAEEFVRIQYAYDILSDKRLRRIYNRYGD</sequence>
<dbReference type="EMBL" id="KZ303500">
    <property type="protein sequence ID" value="PIA16358.1"/>
    <property type="molecule type" value="Genomic_DNA"/>
</dbReference>
<dbReference type="PANTHER" id="PTHR44027:SF7">
    <property type="entry name" value="DNAJ HOMOLOG SUBFAMILY C MEMBER 5 HOMOLOG"/>
    <property type="match status" value="1"/>
</dbReference>
<dbReference type="OrthoDB" id="10250354at2759"/>
<gene>
    <name evidence="7" type="ORF">COEREDRAFT_42944</name>
</gene>
<dbReference type="InterPro" id="IPR001623">
    <property type="entry name" value="DnaJ_domain"/>
</dbReference>
<accession>A0A2G5BBG2</accession>
<evidence type="ECO:0000256" key="1">
    <source>
        <dbReference type="ARBA" id="ARBA00004635"/>
    </source>
</evidence>
<dbReference type="SMART" id="SM00271">
    <property type="entry name" value="DnaJ"/>
    <property type="match status" value="1"/>
</dbReference>
<organism evidence="7 8">
    <name type="scientific">Coemansia reversa (strain ATCC 12441 / NRRL 1564)</name>
    <dbReference type="NCBI Taxonomy" id="763665"/>
    <lineage>
        <taxon>Eukaryota</taxon>
        <taxon>Fungi</taxon>
        <taxon>Fungi incertae sedis</taxon>
        <taxon>Zoopagomycota</taxon>
        <taxon>Kickxellomycotina</taxon>
        <taxon>Kickxellomycetes</taxon>
        <taxon>Kickxellales</taxon>
        <taxon>Kickxellaceae</taxon>
        <taxon>Coemansia</taxon>
    </lineage>
</organism>
<evidence type="ECO:0000256" key="3">
    <source>
        <dbReference type="ARBA" id="ARBA00023139"/>
    </source>
</evidence>
<evidence type="ECO:0000313" key="7">
    <source>
        <dbReference type="EMBL" id="PIA16358.1"/>
    </source>
</evidence>
<keyword evidence="8" id="KW-1185">Reference proteome</keyword>
<keyword evidence="3" id="KW-0564">Palmitate</keyword>
<dbReference type="CDD" id="cd06257">
    <property type="entry name" value="DnaJ"/>
    <property type="match status" value="1"/>
</dbReference>
<dbReference type="AlphaFoldDB" id="A0A2G5BBG2"/>
<evidence type="ECO:0000256" key="2">
    <source>
        <dbReference type="ARBA" id="ARBA00023136"/>
    </source>
</evidence>
<dbReference type="PANTHER" id="PTHR44027">
    <property type="entry name" value="DNAJ HOMOLOG SUBFAMILY C MEMBER 5 HOMOLOG"/>
    <property type="match status" value="1"/>
</dbReference>
<dbReference type="Pfam" id="PF00226">
    <property type="entry name" value="DnaJ"/>
    <property type="match status" value="1"/>
</dbReference>
<dbReference type="Gene3D" id="1.10.287.110">
    <property type="entry name" value="DnaJ domain"/>
    <property type="match status" value="1"/>
</dbReference>
<dbReference type="GO" id="GO:0016020">
    <property type="term" value="C:membrane"/>
    <property type="evidence" value="ECO:0007669"/>
    <property type="project" value="UniProtKB-SubCell"/>
</dbReference>
<dbReference type="SUPFAM" id="SSF46565">
    <property type="entry name" value="Chaperone J-domain"/>
    <property type="match status" value="1"/>
</dbReference>
<feature type="non-terminal residue" evidence="7">
    <location>
        <position position="90"/>
    </location>
</feature>